<name>A0A409YQF3_9AGAR</name>
<proteinExistence type="predicted"/>
<comment type="caution">
    <text evidence="2">The sequence shown here is derived from an EMBL/GenBank/DDBJ whole genome shotgun (WGS) entry which is preliminary data.</text>
</comment>
<organism evidence="2 3">
    <name type="scientific">Gymnopilus dilepis</name>
    <dbReference type="NCBI Taxonomy" id="231916"/>
    <lineage>
        <taxon>Eukaryota</taxon>
        <taxon>Fungi</taxon>
        <taxon>Dikarya</taxon>
        <taxon>Basidiomycota</taxon>
        <taxon>Agaricomycotina</taxon>
        <taxon>Agaricomycetes</taxon>
        <taxon>Agaricomycetidae</taxon>
        <taxon>Agaricales</taxon>
        <taxon>Agaricineae</taxon>
        <taxon>Hymenogastraceae</taxon>
        <taxon>Gymnopilus</taxon>
    </lineage>
</organism>
<dbReference type="EMBL" id="NHYE01000511">
    <property type="protein sequence ID" value="PPR05219.1"/>
    <property type="molecule type" value="Genomic_DNA"/>
</dbReference>
<gene>
    <name evidence="2" type="ORF">CVT26_012295</name>
</gene>
<dbReference type="Proteomes" id="UP000284706">
    <property type="component" value="Unassembled WGS sequence"/>
</dbReference>
<evidence type="ECO:0000313" key="2">
    <source>
        <dbReference type="EMBL" id="PPR05219.1"/>
    </source>
</evidence>
<reference evidence="2 3" key="1">
    <citation type="journal article" date="2018" name="Evol. Lett.">
        <title>Horizontal gene cluster transfer increased hallucinogenic mushroom diversity.</title>
        <authorList>
            <person name="Reynolds H.T."/>
            <person name="Vijayakumar V."/>
            <person name="Gluck-Thaler E."/>
            <person name="Korotkin H.B."/>
            <person name="Matheny P.B."/>
            <person name="Slot J.C."/>
        </authorList>
    </citation>
    <scope>NUCLEOTIDE SEQUENCE [LARGE SCALE GENOMIC DNA]</scope>
    <source>
        <strain evidence="2 3">SRW20</strain>
    </source>
</reference>
<sequence>MIASTSNSGSQKAGGLRMNESLGHLPPTNLGNTPRPFPFPPLSNALTSSSTPLTLSSPPSLTSALLEGEVSSGSAVLPCTTTAGLSSAPTVAGGGVLASTPTPSPVPVPVEARASASSSTSSKTSCLTAEMEYPHTPTANAARASPRRAFLTRKGSRARLRPGDIVCYVIRAQSWERVHEEQNWANQSKGRNAGKAEQERARETR</sequence>
<evidence type="ECO:0000313" key="3">
    <source>
        <dbReference type="Proteomes" id="UP000284706"/>
    </source>
</evidence>
<keyword evidence="3" id="KW-1185">Reference proteome</keyword>
<protein>
    <submittedName>
        <fullName evidence="2">Uncharacterized protein</fullName>
    </submittedName>
</protein>
<dbReference type="AlphaFoldDB" id="A0A409YQF3"/>
<evidence type="ECO:0000256" key="1">
    <source>
        <dbReference type="SAM" id="MobiDB-lite"/>
    </source>
</evidence>
<feature type="region of interest" description="Disordered" evidence="1">
    <location>
        <begin position="99"/>
        <end position="126"/>
    </location>
</feature>
<feature type="compositionally biased region" description="Low complexity" evidence="1">
    <location>
        <begin position="114"/>
        <end position="125"/>
    </location>
</feature>
<feature type="compositionally biased region" description="Basic and acidic residues" evidence="1">
    <location>
        <begin position="194"/>
        <end position="205"/>
    </location>
</feature>
<accession>A0A409YQF3</accession>
<feature type="compositionally biased region" description="Low complexity" evidence="1">
    <location>
        <begin position="42"/>
        <end position="60"/>
    </location>
</feature>
<dbReference type="InParanoid" id="A0A409YQF3"/>
<feature type="region of interest" description="Disordered" evidence="1">
    <location>
        <begin position="1"/>
        <end position="60"/>
    </location>
</feature>
<feature type="compositionally biased region" description="Polar residues" evidence="1">
    <location>
        <begin position="1"/>
        <end position="11"/>
    </location>
</feature>
<feature type="region of interest" description="Disordered" evidence="1">
    <location>
        <begin position="180"/>
        <end position="205"/>
    </location>
</feature>